<protein>
    <submittedName>
        <fullName evidence="1">Uncharacterized protein</fullName>
    </submittedName>
</protein>
<accession>A0A6C0EWY0</accession>
<evidence type="ECO:0000313" key="1">
    <source>
        <dbReference type="EMBL" id="QHT33666.1"/>
    </source>
</evidence>
<dbReference type="EMBL" id="MN738971">
    <property type="protein sequence ID" value="QHT33666.1"/>
    <property type="molecule type" value="Genomic_DNA"/>
</dbReference>
<name>A0A6C0EWY0_9ZZZZ</name>
<proteinExistence type="predicted"/>
<reference evidence="1" key="1">
    <citation type="journal article" date="2020" name="Nature">
        <title>Giant virus diversity and host interactions through global metagenomics.</title>
        <authorList>
            <person name="Schulz F."/>
            <person name="Roux S."/>
            <person name="Paez-Espino D."/>
            <person name="Jungbluth S."/>
            <person name="Walsh D.A."/>
            <person name="Denef V.J."/>
            <person name="McMahon K.D."/>
            <person name="Konstantinidis K.T."/>
            <person name="Eloe-Fadrosh E.A."/>
            <person name="Kyrpides N.C."/>
            <person name="Woyke T."/>
        </authorList>
    </citation>
    <scope>NUCLEOTIDE SEQUENCE</scope>
    <source>
        <strain evidence="1">GVMAG-M-3300009161-36</strain>
    </source>
</reference>
<sequence length="249" mass="28270">MLASKLNTQPSIDFFSELSKIVNNKHELHNINAQIISSELSEPPKPSEPSNIIISNATTGDSTEINYCLISKEKLHPNHITLTCNHKFNYIPIYKEVIYQKNKINTLYEITKLSSYQIKCPYCRSITNNLLPYIPYPSVKIIKNVNSPEYDCMNATKCSQIIKQSDANKITTTCNKNALYYEEENVLFCPSHYKKYKEKCIIKEKSSSKDKPSTNTPRCSAILKSGKNVGKPCNSIISIDGSIFCKRHS</sequence>
<dbReference type="AlphaFoldDB" id="A0A6C0EWY0"/>
<organism evidence="1">
    <name type="scientific">viral metagenome</name>
    <dbReference type="NCBI Taxonomy" id="1070528"/>
    <lineage>
        <taxon>unclassified sequences</taxon>
        <taxon>metagenomes</taxon>
        <taxon>organismal metagenomes</taxon>
    </lineage>
</organism>